<comment type="similarity">
    <text evidence="3">Belongs to the long-chain O-acyltransferase family.</text>
</comment>
<accession>A0A9Q2YXQ3</accession>
<dbReference type="Pfam" id="PF06974">
    <property type="entry name" value="WS_DGAT_C"/>
    <property type="match status" value="1"/>
</dbReference>
<evidence type="ECO:0000313" key="14">
    <source>
        <dbReference type="EMBL" id="NKT79472.1"/>
    </source>
</evidence>
<keyword evidence="7" id="KW-0319">Glycerol metabolism</keyword>
<dbReference type="GO" id="GO:0005886">
    <property type="term" value="C:plasma membrane"/>
    <property type="evidence" value="ECO:0007669"/>
    <property type="project" value="TreeGrafter"/>
</dbReference>
<comment type="caution">
    <text evidence="13">The sequence shown here is derived from an EMBL/GenBank/DDBJ whole genome shotgun (WGS) entry which is preliminary data.</text>
</comment>
<dbReference type="AlphaFoldDB" id="A0A9Q2YXQ3"/>
<keyword evidence="9" id="KW-0012">Acyltransferase</keyword>
<evidence type="ECO:0000256" key="9">
    <source>
        <dbReference type="ARBA" id="ARBA00023315"/>
    </source>
</evidence>
<evidence type="ECO:0000256" key="3">
    <source>
        <dbReference type="ARBA" id="ARBA00009587"/>
    </source>
</evidence>
<dbReference type="EMBL" id="WVDC01000004">
    <property type="protein sequence ID" value="NKW42103.1"/>
    <property type="molecule type" value="Genomic_DNA"/>
</dbReference>
<protein>
    <recommendedName>
        <fullName evidence="4">diacylglycerol O-acyltransferase</fullName>
        <ecNumber evidence="4">2.3.1.20</ecNumber>
    </recommendedName>
</protein>
<gene>
    <name evidence="13" type="ORF">GS441_14665</name>
    <name evidence="14" type="ORF">GS882_15300</name>
    <name evidence="15" type="ORF">GS947_10870</name>
</gene>
<feature type="domain" description="O-acyltransferase WSD1-like N-terminal" evidence="11">
    <location>
        <begin position="17"/>
        <end position="275"/>
    </location>
</feature>
<dbReference type="GO" id="GO:0006071">
    <property type="term" value="P:glycerol metabolic process"/>
    <property type="evidence" value="ECO:0007669"/>
    <property type="project" value="UniProtKB-KW"/>
</dbReference>
<evidence type="ECO:0000256" key="7">
    <source>
        <dbReference type="ARBA" id="ARBA00022798"/>
    </source>
</evidence>
<dbReference type="Proteomes" id="UP000603463">
    <property type="component" value="Unassembled WGS sequence"/>
</dbReference>
<dbReference type="RefSeq" id="WP_084963259.1">
    <property type="nucleotide sequence ID" value="NZ_AP024198.1"/>
</dbReference>
<dbReference type="GO" id="GO:0004144">
    <property type="term" value="F:diacylglycerol O-acyltransferase activity"/>
    <property type="evidence" value="ECO:0007669"/>
    <property type="project" value="UniProtKB-EC"/>
</dbReference>
<keyword evidence="5" id="KW-0444">Lipid biosynthesis</keyword>
<dbReference type="PANTHER" id="PTHR31650">
    <property type="entry name" value="O-ACYLTRANSFERASE (WSD1-LIKE) FAMILY PROTEIN"/>
    <property type="match status" value="1"/>
</dbReference>
<dbReference type="Pfam" id="PF03007">
    <property type="entry name" value="WS_DGAT_cat"/>
    <property type="match status" value="1"/>
</dbReference>
<comment type="catalytic activity">
    <reaction evidence="10">
        <text>an acyl-CoA + a 1,2-diacyl-sn-glycerol = a triacyl-sn-glycerol + CoA</text>
        <dbReference type="Rhea" id="RHEA:10868"/>
        <dbReference type="ChEBI" id="CHEBI:17815"/>
        <dbReference type="ChEBI" id="CHEBI:57287"/>
        <dbReference type="ChEBI" id="CHEBI:58342"/>
        <dbReference type="ChEBI" id="CHEBI:64615"/>
        <dbReference type="EC" id="2.3.1.20"/>
    </reaction>
</comment>
<dbReference type="InterPro" id="IPR045034">
    <property type="entry name" value="O-acyltransferase_WSD1-like"/>
</dbReference>
<keyword evidence="8" id="KW-0443">Lipid metabolism</keyword>
<evidence type="ECO:0000256" key="2">
    <source>
        <dbReference type="ARBA" id="ARBA00005189"/>
    </source>
</evidence>
<dbReference type="Proteomes" id="UP000608063">
    <property type="component" value="Unassembled WGS sequence"/>
</dbReference>
<comment type="pathway">
    <text evidence="2">Lipid metabolism.</text>
</comment>
<evidence type="ECO:0000256" key="4">
    <source>
        <dbReference type="ARBA" id="ARBA00013244"/>
    </source>
</evidence>
<evidence type="ECO:0000313" key="15">
    <source>
        <dbReference type="EMBL" id="NKW42103.1"/>
    </source>
</evidence>
<dbReference type="EMBL" id="WVBC01000030">
    <property type="protein sequence ID" value="NKT79472.1"/>
    <property type="molecule type" value="Genomic_DNA"/>
</dbReference>
<evidence type="ECO:0000256" key="1">
    <source>
        <dbReference type="ARBA" id="ARBA00004771"/>
    </source>
</evidence>
<proteinExistence type="inferred from homology"/>
<evidence type="ECO:0000259" key="11">
    <source>
        <dbReference type="Pfam" id="PF03007"/>
    </source>
</evidence>
<dbReference type="GO" id="GO:0019432">
    <property type="term" value="P:triglyceride biosynthetic process"/>
    <property type="evidence" value="ECO:0007669"/>
    <property type="project" value="TreeGrafter"/>
</dbReference>
<reference evidence="14" key="2">
    <citation type="journal article" date="2020" name="Environ. Microbiol.">
        <title>The novel and transferable erm(51) gene confers Macrolides, Lincosamides, and Streptogramins B (MLSB) resistance to clonal Rhodococcus equi in the environment.</title>
        <authorList>
            <person name="Huber L."/>
            <person name="Giguere S."/>
            <person name="Slovis N.M."/>
            <person name="Alvarez-Narvaez S."/>
            <person name="Hart K.A."/>
            <person name="Greiter M."/>
            <person name="Morris E.R.A."/>
            <person name="Cohen N.D."/>
        </authorList>
    </citation>
    <scope>NUCLEOTIDE SEQUENCE</scope>
    <source>
        <strain evidence="14">Lh_116_1</strain>
        <strain evidence="15">Lh_16_1</strain>
    </source>
</reference>
<evidence type="ECO:0000313" key="13">
    <source>
        <dbReference type="EMBL" id="MBM4566640.1"/>
    </source>
</evidence>
<organism evidence="13 16">
    <name type="scientific">Rhodococcus hoagii</name>
    <name type="common">Corynebacterium equii</name>
    <dbReference type="NCBI Taxonomy" id="43767"/>
    <lineage>
        <taxon>Bacteria</taxon>
        <taxon>Bacillati</taxon>
        <taxon>Actinomycetota</taxon>
        <taxon>Actinomycetes</taxon>
        <taxon>Mycobacteriales</taxon>
        <taxon>Nocardiaceae</taxon>
        <taxon>Prescottella</taxon>
    </lineage>
</organism>
<evidence type="ECO:0000256" key="8">
    <source>
        <dbReference type="ARBA" id="ARBA00023098"/>
    </source>
</evidence>
<comment type="pathway">
    <text evidence="1">Glycerolipid metabolism; triacylglycerol biosynthesis.</text>
</comment>
<evidence type="ECO:0000256" key="5">
    <source>
        <dbReference type="ARBA" id="ARBA00022516"/>
    </source>
</evidence>
<dbReference type="InterPro" id="IPR004255">
    <property type="entry name" value="O-acyltransferase_WSD1_N"/>
</dbReference>
<evidence type="ECO:0000313" key="16">
    <source>
        <dbReference type="Proteomes" id="UP000808906"/>
    </source>
</evidence>
<dbReference type="EC" id="2.3.1.20" evidence="4"/>
<keyword evidence="6" id="KW-0808">Transferase</keyword>
<dbReference type="Proteomes" id="UP000808906">
    <property type="component" value="Unassembled WGS sequence"/>
</dbReference>
<reference evidence="13" key="1">
    <citation type="submission" date="2019-11" db="EMBL/GenBank/DDBJ databases">
        <title>Spread of Macrolides and rifampicin resistant Rhodococcus equi in clinical isolates in the USA.</title>
        <authorList>
            <person name="Alvarez-Narvaez S."/>
            <person name="Huber L."/>
            <person name="Cohen N.D."/>
            <person name="Slovis N."/>
            <person name="Greiter M."/>
            <person name="Giguere S."/>
            <person name="Hart K."/>
        </authorList>
    </citation>
    <scope>NUCLEOTIDE SEQUENCE</scope>
    <source>
        <strain evidence="13">Lh_17</strain>
    </source>
</reference>
<dbReference type="InterPro" id="IPR009721">
    <property type="entry name" value="O-acyltransferase_WSD1_C"/>
</dbReference>
<evidence type="ECO:0000259" key="12">
    <source>
        <dbReference type="Pfam" id="PF06974"/>
    </source>
</evidence>
<feature type="domain" description="O-acyltransferase WSD1 C-terminal" evidence="12">
    <location>
        <begin position="316"/>
        <end position="466"/>
    </location>
</feature>
<dbReference type="EMBL" id="WUXR01000006">
    <property type="protein sequence ID" value="MBM4566640.1"/>
    <property type="molecule type" value="Genomic_DNA"/>
</dbReference>
<sequence length="486" mass="53017">MGFADWLTAGTRRIPSKDAEFIYGENDGHLGHFVVVYVFDTTQHPAAEFTQERAIEWVRARLGHHHMFTHHIRRTPLGLDHPNWIPDPDIDLSAHVHVTAIDEPGWAPLEAHFSELLCTRMDLSRPPWELHFFTGVSDIVDQPGRLTAVALKAHHSVGDGLGVLQTVEKVFSNATAPSIAVRPGRSLRARLVARSVSEFPGQVIRFAKSIPGNRAADRALKEAEASGAWSVQSEQPGIRFNGKVSGSGAMVPITLSTESLRRIRGAVPGATVNDALLAVVGNALAGYLAEKGEPHRGSIVAMVPRSMRKLEEWESGNQLAIMNVDTHTDTTDLLERVARVAESSKSEKTRTSHVAVRRSAAVIDSLPPLMMRMFMYVRRNATNFDPQRPRHRHTMISNVAFGVASLTLEGAPSVAVFGGQPPVDGDGLRHFLAAAAGGDVTLTVMADRAMMPDTDRYIELIRASLADFEQAAAARTNQDPSDEMAS</sequence>
<dbReference type="PANTHER" id="PTHR31650:SF1">
    <property type="entry name" value="WAX ESTER SYNTHASE_DIACYLGLYCEROL ACYLTRANSFERASE 4-RELATED"/>
    <property type="match status" value="1"/>
</dbReference>
<evidence type="ECO:0000256" key="10">
    <source>
        <dbReference type="ARBA" id="ARBA00048109"/>
    </source>
</evidence>
<name>A0A9Q2YXQ3_RHOHA</name>
<evidence type="ECO:0000256" key="6">
    <source>
        <dbReference type="ARBA" id="ARBA00022679"/>
    </source>
</evidence>